<protein>
    <submittedName>
        <fullName evidence="3">Uncharacterized protein</fullName>
    </submittedName>
</protein>
<comment type="caution">
    <text evidence="3">The sequence shown here is derived from an EMBL/GenBank/DDBJ whole genome shotgun (WGS) entry which is preliminary data.</text>
</comment>
<dbReference type="InterPro" id="IPR005299">
    <property type="entry name" value="MeTrfase_7"/>
</dbReference>
<proteinExistence type="predicted"/>
<sequence>MASNQNLVRIAMRDGYYNQHSGLQHTAMCSGLKLIPKLADGMLNIETDKTQNSMSRLPITDVDRAPTLLDSVSDGTSVEVLLEDTPLNDFSTLSKTLHAEFYQSSAERQISFFPRMIPVGFYNRIVPSQLVDLGVSWSSMNYLKTQPAFTFDPQSTAAEFAAARHKAFSSTARQDLASFMTLRASEIRKGGHLVAALGAQKPALEAKQGNSGSIPLQSALVKMVARGLLNHQELLQFALFPSDERTVEEVQEVLNLPEISKSWSIEVFEPELIVHPAWAEYQTASDAAGADQAKKEDALRNYARSAILNLVSSSGWFWLDILKAHRGSDWDGGDEFFEELAQASVQEWVEKFPDLKVEFWYIYLRAKRVVED</sequence>
<dbReference type="PANTHER" id="PTHR31009">
    <property type="entry name" value="S-ADENOSYL-L-METHIONINE:CARBOXYL METHYLTRANSFERASE FAMILY PROTEIN"/>
    <property type="match status" value="1"/>
</dbReference>
<keyword evidence="1" id="KW-0479">Metal-binding</keyword>
<dbReference type="InterPro" id="IPR029063">
    <property type="entry name" value="SAM-dependent_MTases_sf"/>
</dbReference>
<dbReference type="Gene3D" id="1.10.1200.270">
    <property type="entry name" value="Methyltransferase, alpha-helical capping domain"/>
    <property type="match status" value="1"/>
</dbReference>
<name>A0AA35QDI4_9HYPO</name>
<dbReference type="Proteomes" id="UP001160390">
    <property type="component" value="Unassembled WGS sequence"/>
</dbReference>
<dbReference type="GO" id="GO:0046872">
    <property type="term" value="F:metal ion binding"/>
    <property type="evidence" value="ECO:0007669"/>
    <property type="project" value="UniProtKB-KW"/>
</dbReference>
<dbReference type="SUPFAM" id="SSF53335">
    <property type="entry name" value="S-adenosyl-L-methionine-dependent methyltransferases"/>
    <property type="match status" value="1"/>
</dbReference>
<dbReference type="GO" id="GO:0008168">
    <property type="term" value="F:methyltransferase activity"/>
    <property type="evidence" value="ECO:0007669"/>
    <property type="project" value="InterPro"/>
</dbReference>
<dbReference type="EMBL" id="CABFNP030001335">
    <property type="protein sequence ID" value="CAI6100057.1"/>
    <property type="molecule type" value="Genomic_DNA"/>
</dbReference>
<gene>
    <name evidence="3" type="ORF">CCHLO57077_00016813</name>
</gene>
<keyword evidence="2" id="KW-0460">Magnesium</keyword>
<evidence type="ECO:0000256" key="2">
    <source>
        <dbReference type="ARBA" id="ARBA00022842"/>
    </source>
</evidence>
<dbReference type="InterPro" id="IPR042086">
    <property type="entry name" value="MeTrfase_capping"/>
</dbReference>
<keyword evidence="4" id="KW-1185">Reference proteome</keyword>
<dbReference type="AlphaFoldDB" id="A0AA35QDI4"/>
<evidence type="ECO:0000256" key="1">
    <source>
        <dbReference type="ARBA" id="ARBA00022723"/>
    </source>
</evidence>
<reference evidence="3" key="1">
    <citation type="submission" date="2023-01" db="EMBL/GenBank/DDBJ databases">
        <authorList>
            <person name="Piombo E."/>
        </authorList>
    </citation>
    <scope>NUCLEOTIDE SEQUENCE</scope>
</reference>
<dbReference type="Pfam" id="PF03492">
    <property type="entry name" value="Methyltransf_7"/>
    <property type="match status" value="1"/>
</dbReference>
<accession>A0AA35QDI4</accession>
<organism evidence="3 4">
    <name type="scientific">Clonostachys chloroleuca</name>
    <dbReference type="NCBI Taxonomy" id="1926264"/>
    <lineage>
        <taxon>Eukaryota</taxon>
        <taxon>Fungi</taxon>
        <taxon>Dikarya</taxon>
        <taxon>Ascomycota</taxon>
        <taxon>Pezizomycotina</taxon>
        <taxon>Sordariomycetes</taxon>
        <taxon>Hypocreomycetidae</taxon>
        <taxon>Hypocreales</taxon>
        <taxon>Bionectriaceae</taxon>
        <taxon>Clonostachys</taxon>
    </lineage>
</organism>
<dbReference type="Gene3D" id="3.40.50.150">
    <property type="entry name" value="Vaccinia Virus protein VP39"/>
    <property type="match status" value="1"/>
</dbReference>
<evidence type="ECO:0000313" key="4">
    <source>
        <dbReference type="Proteomes" id="UP001160390"/>
    </source>
</evidence>
<evidence type="ECO:0000313" key="3">
    <source>
        <dbReference type="EMBL" id="CAI6100057.1"/>
    </source>
</evidence>